<evidence type="ECO:0000259" key="2">
    <source>
        <dbReference type="Pfam" id="PF09028"/>
    </source>
</evidence>
<dbReference type="HOGENOM" id="CLU_605231_0_0_14"/>
<feature type="compositionally biased region" description="Basic and acidic residues" evidence="1">
    <location>
        <begin position="78"/>
        <end position="94"/>
    </location>
</feature>
<proteinExistence type="predicted"/>
<organism evidence="3 4">
    <name type="scientific">Mycoplasmopsis cynos (strain C142)</name>
    <name type="common">Mycoplasma cynos</name>
    <dbReference type="NCBI Taxonomy" id="1246955"/>
    <lineage>
        <taxon>Bacteria</taxon>
        <taxon>Bacillati</taxon>
        <taxon>Mycoplasmatota</taxon>
        <taxon>Mycoplasmoidales</taxon>
        <taxon>Metamycoplasmataceae</taxon>
        <taxon>Mycoplasmopsis</taxon>
    </lineage>
</organism>
<reference evidence="4" key="1">
    <citation type="journal article" date="2013" name="Genome Announc.">
        <title>Complete genome sequence of Mycoplasma cynos strain C142.</title>
        <authorList>
            <person name="Walker C.A."/>
            <person name="Mannering S.A."/>
            <person name="Shields S."/>
            <person name="Blake D.P."/>
            <person name="Brownlie J."/>
        </authorList>
    </citation>
    <scope>NUCLEOTIDE SEQUENCE [LARGE SCALE GENOMIC DNA]</scope>
    <source>
        <strain evidence="4">C142</strain>
    </source>
</reference>
<dbReference type="AlphaFoldDB" id="L0RW28"/>
<dbReference type="Pfam" id="PF09028">
    <property type="entry name" value="Mac-1"/>
    <property type="match status" value="1"/>
</dbReference>
<feature type="compositionally biased region" description="Basic and acidic residues" evidence="1">
    <location>
        <begin position="14"/>
        <end position="36"/>
    </location>
</feature>
<dbReference type="Proteomes" id="UP000010466">
    <property type="component" value="Chromosome"/>
</dbReference>
<feature type="compositionally biased region" description="Polar residues" evidence="1">
    <location>
        <begin position="95"/>
        <end position="105"/>
    </location>
</feature>
<gene>
    <name evidence="3" type="primary">MCYN0104</name>
    <name evidence="3" type="ordered locus">MCYN_0104</name>
</gene>
<evidence type="ECO:0000313" key="4">
    <source>
        <dbReference type="Proteomes" id="UP000010466"/>
    </source>
</evidence>
<dbReference type="STRING" id="1246955.MCYN_0104"/>
<name>L0RW28_MYCC1</name>
<accession>L0RW28</accession>
<dbReference type="InterPro" id="IPR038765">
    <property type="entry name" value="Papain-like_cys_pep_sf"/>
</dbReference>
<feature type="region of interest" description="Disordered" evidence="1">
    <location>
        <begin position="14"/>
        <end position="106"/>
    </location>
</feature>
<dbReference type="SUPFAM" id="SSF54001">
    <property type="entry name" value="Cysteine proteinases"/>
    <property type="match status" value="1"/>
</dbReference>
<dbReference type="InterPro" id="IPR015117">
    <property type="entry name" value="IdeS"/>
</dbReference>
<dbReference type="KEGG" id="mcy:MCYN_0104"/>
<dbReference type="PATRIC" id="fig|1246955.3.peg.92"/>
<feature type="domain" description="Ig protease IdeS" evidence="2">
    <location>
        <begin position="58"/>
        <end position="387"/>
    </location>
</feature>
<dbReference type="EMBL" id="HF559394">
    <property type="protein sequence ID" value="CCP23836.1"/>
    <property type="molecule type" value="Genomic_DNA"/>
</dbReference>
<feature type="compositionally biased region" description="Polar residues" evidence="1">
    <location>
        <begin position="37"/>
        <end position="56"/>
    </location>
</feature>
<keyword evidence="4" id="KW-1185">Reference proteome</keyword>
<dbReference type="GO" id="GO:0008233">
    <property type="term" value="F:peptidase activity"/>
    <property type="evidence" value="ECO:0007669"/>
    <property type="project" value="InterPro"/>
</dbReference>
<protein>
    <submittedName>
        <fullName evidence="3">YSIRK Gram-positive signal peptide</fullName>
    </submittedName>
</protein>
<evidence type="ECO:0000313" key="3">
    <source>
        <dbReference type="EMBL" id="CCP23836.1"/>
    </source>
</evidence>
<dbReference type="eggNOG" id="ENOG502Z7V2">
    <property type="taxonomic scope" value="Bacteria"/>
</dbReference>
<dbReference type="Gene3D" id="3.90.70.10">
    <property type="entry name" value="Cysteine proteinases"/>
    <property type="match status" value="1"/>
</dbReference>
<evidence type="ECO:0000256" key="1">
    <source>
        <dbReference type="SAM" id="MobiDB-lite"/>
    </source>
</evidence>
<sequence>MLIITKKIEMFYTHRERERERETGKSHSMLPDKKNDNSQLKNSHSSNSIDSNTTPKLKSPIVEERGLGSSKKPQSPSKDIHKQQDNRVPDETKNPNDLNTTPSIENSKKTIEINREFWNKHPALLTQKKRAKYSLFLDGVKFDANAFKNIENSGWRYTKERQLDDWWYDINKDFDRADNALCAGITSANWLHYWLRQNKKYVDDYLKDSSKGFYDVVENGTTKKQFDLRELMKYYEDNSANKSYKVWKSNMFEFFKFRYKSTFVNPNMLVDHYLNGYSYNAAKDKFGGSNTESKYKLPELHKSFFGDVFGKHILTKKTNVSHTWQKETFSKTLIDALVKNKPLGISHNNKFSKRTTGHIINVWGADFDENYNVVGLYITNSDDPKSTYKLKDDTKERLSNVVYYNVWYNNDKKVISVGQSDEENSGADLWDLYSVDLGQEYFEAYFKSLKDN</sequence>